<evidence type="ECO:0000256" key="1">
    <source>
        <dbReference type="SAM" id="Phobius"/>
    </source>
</evidence>
<dbReference type="InterPro" id="IPR052529">
    <property type="entry name" value="Bact_Transport_Assoc"/>
</dbReference>
<dbReference type="InterPro" id="IPR007349">
    <property type="entry name" value="DUF418"/>
</dbReference>
<name>A0A4P6USF4_9BACL</name>
<dbReference type="KEGG" id="uth:DKZ56_00125"/>
<feature type="domain" description="DUF418" evidence="2">
    <location>
        <begin position="4"/>
        <end position="83"/>
    </location>
</feature>
<organism evidence="3 4">
    <name type="scientific">Ureibacillus thermophilus</name>
    <dbReference type="NCBI Taxonomy" id="367743"/>
    <lineage>
        <taxon>Bacteria</taxon>
        <taxon>Bacillati</taxon>
        <taxon>Bacillota</taxon>
        <taxon>Bacilli</taxon>
        <taxon>Bacillales</taxon>
        <taxon>Caryophanaceae</taxon>
        <taxon>Ureibacillus</taxon>
    </lineage>
</organism>
<keyword evidence="1" id="KW-0472">Membrane</keyword>
<feature type="transmembrane region" description="Helical" evidence="1">
    <location>
        <begin position="44"/>
        <end position="65"/>
    </location>
</feature>
<reference evidence="3 4" key="1">
    <citation type="submission" date="2019-02" db="EMBL/GenBank/DDBJ databases">
        <title>Ureibacillus thermophilus.</title>
        <authorList>
            <person name="Sunny J.S."/>
            <person name="Natarajan A."/>
            <person name="Saleena L.M."/>
        </authorList>
    </citation>
    <scope>NUCLEOTIDE SEQUENCE [LARGE SCALE GENOMIC DNA]</scope>
    <source>
        <strain evidence="3 4">LM102</strain>
    </source>
</reference>
<evidence type="ECO:0000259" key="2">
    <source>
        <dbReference type="Pfam" id="PF04235"/>
    </source>
</evidence>
<sequence>MHEVSTYFKSIGRLSMTNYLFQSLICTTIFYGYGLALFGKLGVFTGIILAVVIFRCQAFISRLYLKKWKIGPFEKLMRIGTYLSWNGKVKPNTKKVENFDRNIGISSSCRENKLQIAFFLNPVHDDKPQSHFWIYQKFPCIFSL</sequence>
<gene>
    <name evidence="3" type="ORF">DKZ56_00125</name>
</gene>
<accession>A0A4P6USF4</accession>
<dbReference type="EMBL" id="CP036528">
    <property type="protein sequence ID" value="QBK24462.1"/>
    <property type="molecule type" value="Genomic_DNA"/>
</dbReference>
<protein>
    <submittedName>
        <fullName evidence="3">DUF418 domain-containing protein</fullName>
    </submittedName>
</protein>
<dbReference type="Proteomes" id="UP000291151">
    <property type="component" value="Chromosome"/>
</dbReference>
<evidence type="ECO:0000313" key="4">
    <source>
        <dbReference type="Proteomes" id="UP000291151"/>
    </source>
</evidence>
<evidence type="ECO:0000313" key="3">
    <source>
        <dbReference type="EMBL" id="QBK24462.1"/>
    </source>
</evidence>
<dbReference type="PANTHER" id="PTHR30590:SF2">
    <property type="entry name" value="INNER MEMBRANE PROTEIN"/>
    <property type="match status" value="1"/>
</dbReference>
<dbReference type="AlphaFoldDB" id="A0A4P6USF4"/>
<keyword evidence="4" id="KW-1185">Reference proteome</keyword>
<feature type="transmembrane region" description="Helical" evidence="1">
    <location>
        <begin position="19"/>
        <end position="38"/>
    </location>
</feature>
<dbReference type="Pfam" id="PF04235">
    <property type="entry name" value="DUF418"/>
    <property type="match status" value="1"/>
</dbReference>
<keyword evidence="1" id="KW-0812">Transmembrane</keyword>
<dbReference type="PANTHER" id="PTHR30590">
    <property type="entry name" value="INNER MEMBRANE PROTEIN"/>
    <property type="match status" value="1"/>
</dbReference>
<keyword evidence="1" id="KW-1133">Transmembrane helix</keyword>
<proteinExistence type="predicted"/>